<evidence type="ECO:0000256" key="1">
    <source>
        <dbReference type="ARBA" id="ARBA00022468"/>
    </source>
</evidence>
<name>A0ABR1BHY4_POLSC</name>
<feature type="compositionally biased region" description="Basic and acidic residues" evidence="5">
    <location>
        <begin position="1415"/>
        <end position="1427"/>
    </location>
</feature>
<gene>
    <name evidence="7" type="ORF">RUM44_014018</name>
</gene>
<feature type="compositionally biased region" description="Basic and acidic residues" evidence="5">
    <location>
        <begin position="529"/>
        <end position="547"/>
    </location>
</feature>
<dbReference type="InterPro" id="IPR050989">
    <property type="entry name" value="Rap1_Ran_GAP"/>
</dbReference>
<dbReference type="Pfam" id="PF02145">
    <property type="entry name" value="Rap_GAP"/>
    <property type="match status" value="1"/>
</dbReference>
<feature type="region of interest" description="Disordered" evidence="5">
    <location>
        <begin position="138"/>
        <end position="173"/>
    </location>
</feature>
<dbReference type="Proteomes" id="UP001359485">
    <property type="component" value="Unassembled WGS sequence"/>
</dbReference>
<dbReference type="PANTHER" id="PTHR15711:SF25">
    <property type="entry name" value="RADISH, ISOFORM I"/>
    <property type="match status" value="1"/>
</dbReference>
<dbReference type="SMART" id="SM00132">
    <property type="entry name" value="LIM"/>
    <property type="match status" value="1"/>
</dbReference>
<comment type="caution">
    <text evidence="7">The sequence shown here is derived from an EMBL/GenBank/DDBJ whole genome shotgun (WGS) entry which is preliminary data.</text>
</comment>
<feature type="region of interest" description="Disordered" evidence="5">
    <location>
        <begin position="217"/>
        <end position="265"/>
    </location>
</feature>
<dbReference type="SMART" id="SM00225">
    <property type="entry name" value="BTB"/>
    <property type="match status" value="1"/>
</dbReference>
<dbReference type="Pfam" id="PF00651">
    <property type="entry name" value="BTB"/>
    <property type="match status" value="1"/>
</dbReference>
<proteinExistence type="predicted"/>
<feature type="domain" description="Rap-GAP" evidence="6">
    <location>
        <begin position="998"/>
        <end position="1216"/>
    </location>
</feature>
<feature type="compositionally biased region" description="Basic residues" evidence="5">
    <location>
        <begin position="340"/>
        <end position="352"/>
    </location>
</feature>
<feature type="compositionally biased region" description="Polar residues" evidence="5">
    <location>
        <begin position="147"/>
        <end position="164"/>
    </location>
</feature>
<dbReference type="CDD" id="cd08368">
    <property type="entry name" value="LIM"/>
    <property type="match status" value="1"/>
</dbReference>
<feature type="compositionally biased region" description="Low complexity" evidence="5">
    <location>
        <begin position="567"/>
        <end position="599"/>
    </location>
</feature>
<feature type="compositionally biased region" description="Polar residues" evidence="5">
    <location>
        <begin position="425"/>
        <end position="453"/>
    </location>
</feature>
<feature type="compositionally biased region" description="Basic and acidic residues" evidence="5">
    <location>
        <begin position="844"/>
        <end position="862"/>
    </location>
</feature>
<dbReference type="PANTHER" id="PTHR15711">
    <property type="entry name" value="RAP GTPASE-ACTIVATING PROTEIN"/>
    <property type="match status" value="1"/>
</dbReference>
<feature type="compositionally biased region" description="Acidic residues" evidence="5">
    <location>
        <begin position="867"/>
        <end position="876"/>
    </location>
</feature>
<reference evidence="7 8" key="1">
    <citation type="submission" date="2023-09" db="EMBL/GenBank/DDBJ databases">
        <title>Genomes of two closely related lineages of the louse Polyplax serrata with different host specificities.</title>
        <authorList>
            <person name="Martinu J."/>
            <person name="Tarabai H."/>
            <person name="Stefka J."/>
            <person name="Hypsa V."/>
        </authorList>
    </citation>
    <scope>NUCLEOTIDE SEQUENCE [LARGE SCALE GENOMIC DNA]</scope>
    <source>
        <strain evidence="7">98ZLc_SE</strain>
    </source>
</reference>
<accession>A0ABR1BHY4</accession>
<feature type="compositionally biased region" description="Basic and acidic residues" evidence="5">
    <location>
        <begin position="456"/>
        <end position="472"/>
    </location>
</feature>
<evidence type="ECO:0000256" key="5">
    <source>
        <dbReference type="SAM" id="MobiDB-lite"/>
    </source>
</evidence>
<feature type="region of interest" description="Disordered" evidence="5">
    <location>
        <begin position="1396"/>
        <end position="1428"/>
    </location>
</feature>
<evidence type="ECO:0000256" key="2">
    <source>
        <dbReference type="ARBA" id="ARBA00022723"/>
    </source>
</evidence>
<dbReference type="Gene3D" id="3.40.50.11210">
    <property type="entry name" value="Rap/Ran-GAP"/>
    <property type="match status" value="1"/>
</dbReference>
<feature type="compositionally biased region" description="Acidic residues" evidence="5">
    <location>
        <begin position="818"/>
        <end position="838"/>
    </location>
</feature>
<feature type="compositionally biased region" description="Polar residues" evidence="5">
    <location>
        <begin position="367"/>
        <end position="389"/>
    </location>
</feature>
<feature type="compositionally biased region" description="Low complexity" evidence="5">
    <location>
        <begin position="221"/>
        <end position="237"/>
    </location>
</feature>
<feature type="region of interest" description="Disordered" evidence="5">
    <location>
        <begin position="283"/>
        <end position="624"/>
    </location>
</feature>
<dbReference type="InterPro" id="IPR001781">
    <property type="entry name" value="Znf_LIM"/>
</dbReference>
<feature type="compositionally biased region" description="Polar residues" evidence="5">
    <location>
        <begin position="1347"/>
        <end position="1356"/>
    </location>
</feature>
<keyword evidence="2" id="KW-0479">Metal-binding</keyword>
<dbReference type="InterPro" id="IPR035974">
    <property type="entry name" value="Rap/Ran-GAP_sf"/>
</dbReference>
<feature type="compositionally biased region" description="Low complexity" evidence="5">
    <location>
        <begin position="395"/>
        <end position="421"/>
    </location>
</feature>
<dbReference type="InterPro" id="IPR011333">
    <property type="entry name" value="SKP1/BTB/POZ_sf"/>
</dbReference>
<keyword evidence="1" id="KW-0343">GTPase activation</keyword>
<feature type="region of interest" description="Disordered" evidence="5">
    <location>
        <begin position="818"/>
        <end position="880"/>
    </location>
</feature>
<dbReference type="InterPro" id="IPR000331">
    <property type="entry name" value="Rap/Ran_GAP_dom"/>
</dbReference>
<keyword evidence="4" id="KW-0440">LIM domain</keyword>
<dbReference type="Gene3D" id="3.30.710.10">
    <property type="entry name" value="Potassium Channel Kv1.1, Chain A"/>
    <property type="match status" value="1"/>
</dbReference>
<dbReference type="EMBL" id="JAWJWF010000001">
    <property type="protein sequence ID" value="KAK6642295.1"/>
    <property type="molecule type" value="Genomic_DNA"/>
</dbReference>
<feature type="compositionally biased region" description="Basic and acidic residues" evidence="5">
    <location>
        <begin position="353"/>
        <end position="366"/>
    </location>
</feature>
<evidence type="ECO:0000313" key="7">
    <source>
        <dbReference type="EMBL" id="KAK6642295.1"/>
    </source>
</evidence>
<keyword evidence="8" id="KW-1185">Reference proteome</keyword>
<feature type="compositionally biased region" description="Low complexity" evidence="5">
    <location>
        <begin position="308"/>
        <end position="320"/>
    </location>
</feature>
<dbReference type="InterPro" id="IPR000210">
    <property type="entry name" value="BTB/POZ_dom"/>
</dbReference>
<dbReference type="Pfam" id="PF21022">
    <property type="entry name" value="Rap-GAP_dimer"/>
    <property type="match status" value="1"/>
</dbReference>
<dbReference type="PROSITE" id="PS50085">
    <property type="entry name" value="RAPGAP"/>
    <property type="match status" value="1"/>
</dbReference>
<evidence type="ECO:0000256" key="3">
    <source>
        <dbReference type="ARBA" id="ARBA00022833"/>
    </source>
</evidence>
<dbReference type="Gene3D" id="1.25.40.420">
    <property type="match status" value="1"/>
</dbReference>
<evidence type="ECO:0000259" key="6">
    <source>
        <dbReference type="PROSITE" id="PS50085"/>
    </source>
</evidence>
<protein>
    <recommendedName>
        <fullName evidence="6">Rap-GAP domain-containing protein</fullName>
    </recommendedName>
</protein>
<dbReference type="SUPFAM" id="SSF54695">
    <property type="entry name" value="POZ domain"/>
    <property type="match status" value="1"/>
</dbReference>
<sequence>MVFRHRLKHKKIPIVRGTAEGNRAKDACWCLCGSPGPTGSWRVVGDGPGKEVIEAAPFLSLQSCTPTGPESLYPFKNSTNSIQVNPSKASRPRTMTSICFVCNLPILSHQVGLVWQGGNGWDDLVREQMEENTLRQRLGTGRRDSAAQITSISPPTEAQETSPPHSAAVRRRRSSLAQLTDILREWGGSTTRASLRGSKQAQLCRRETLADLAKSLPWGKSSTSTTTATTDLSSSSSFIKKRRESSADSGIKSTSSKRRESSTTAISDFRSDIARLWGSRRESTIGNGNARSDLSRRGSGESGKSRRNSNANSRRSSGESGRSRRDSMSSTSVVAPSVHQKQHSCRHHRRKASRSELDEKYYRNEQRPSTSSTASDSVPVSTTETNTQVLPPPTIVTSSVTPPSTSPKAISPVRPSVSSSPFDKQLNSAATSPVRTSPVSLASTRRDSTTQVYYKSRRDSRSPDGRPRDPKKFPRLPRQSTAIDEALPPTTSRRESQPTLSPDPSGEDVIGRKARRDSLSPDSAGCGRSGRESRSRLSPDRSTDKDVSPGGRTRRGKLRRQSTSIAGGYKITGTGTVTGTQSSRSPESSSTCSSRDPSPCTRPPPSSQPPSSHAPAIRRQSTTEEILIARGFRRQSTTEEMIRCRNFRRQSLRSDECTRSRGRRDSCAQITDGTFATMTVETSSTFFDISTQTEPSLLYDNNHYHEECLRCNSCGLNLTGPNQKRARRFKNHILCDLHFADVALMECSDFMQQLRSFKPQSLGCAVARRKSSTTLIFPLPPQACSDEFCEEFPHNLIPTPGYWIECSRQKINTDTIWDESESDRELHEEEDGEEEETDSGIPIEKQRNENKNDQGVRDKALNREPCLLEDDEEDENIPPRKKTAIEEQWERNQSFELTSVEQETYEKYFYGTEHWNYFTNDEDLGPVILSIKQETINGRDQFRILVRAISYTIHGLIPASCVFADRYNREEVVRSLGKEVNINPPLTLGQLPDTPEELLKLDQVFIKSELKVGVLYVKEGQYTEEVILDNNENSPLFEEFLQVLGDRVRLKGFDKYKGGLDTVHDLTGLYSIYTNWRSIEIMFHVSTQLPYEKHDPQKLQRKRHIGNDIVCVVFLEADNTSFSPSCIKSHFLHTFILIRTSPKIKRKPTRYEVSVVTRDEVGAFKPYLWEQSVFDKGPMFREWLLTKIVNGERASYSAPKFARMQERTRSQMLEDIVANLANHAETGQIPKPYRRGSWRPIGHMRPSSPLLDSVRDNFEDYDSLAKDFTKVFLNSEANISVNANLFDVTFLVGQSKQKTKFIGVRAILGVRSRVFQEMLYGIQTGFGSPQVPVAELLARAVPTLHSPQKTKSSNFLQVPDIESPRPKSVPSSPMVKRAFSRLGTITAGWGRSIRKQHSQLSADDKKKWSSSQDCSNKDAKEKEKEKSNIPQLAVPRLSVCADAQKVDRTKLAQTEFSIIEFDPDTFRTLLDYLHTGSCPLTCSNIPGLICAAEHYDLPELLQACFHHAKQFLRIDVVCCMLCSLENYYWRYTSASELVNMILAFVETRAHQLFQAPDFLTLSESMVQMVMCRNLEVPEVRKFEAMLAWAKHKIKTKTSSKIDARLEFKCIMERLARDLKLYRITPQELIKIVLPSKAIKNERILETLMFQANSGMYRIQDSYIIECQQRLQKQESKLSEWESFDYGF</sequence>
<feature type="region of interest" description="Disordered" evidence="5">
    <location>
        <begin position="1347"/>
        <end position="1373"/>
    </location>
</feature>
<dbReference type="SUPFAM" id="SSF111347">
    <property type="entry name" value="Rap/Ran-GAP"/>
    <property type="match status" value="1"/>
</dbReference>
<keyword evidence="3" id="KW-0862">Zinc</keyword>
<evidence type="ECO:0000313" key="8">
    <source>
        <dbReference type="Proteomes" id="UP001359485"/>
    </source>
</evidence>
<evidence type="ECO:0000256" key="4">
    <source>
        <dbReference type="ARBA" id="ARBA00023038"/>
    </source>
</evidence>
<dbReference type="Gene3D" id="2.10.110.10">
    <property type="entry name" value="Cysteine Rich Protein"/>
    <property type="match status" value="1"/>
</dbReference>
<organism evidence="7 8">
    <name type="scientific">Polyplax serrata</name>
    <name type="common">Common mouse louse</name>
    <dbReference type="NCBI Taxonomy" id="468196"/>
    <lineage>
        <taxon>Eukaryota</taxon>
        <taxon>Metazoa</taxon>
        <taxon>Ecdysozoa</taxon>
        <taxon>Arthropoda</taxon>
        <taxon>Hexapoda</taxon>
        <taxon>Insecta</taxon>
        <taxon>Pterygota</taxon>
        <taxon>Neoptera</taxon>
        <taxon>Paraneoptera</taxon>
        <taxon>Psocodea</taxon>
        <taxon>Troctomorpha</taxon>
        <taxon>Phthiraptera</taxon>
        <taxon>Anoplura</taxon>
        <taxon>Polyplacidae</taxon>
        <taxon>Polyplax</taxon>
    </lineage>
</organism>